<feature type="domain" description="EGF-like" evidence="5">
    <location>
        <begin position="551"/>
        <end position="585"/>
    </location>
</feature>
<dbReference type="PROSITE" id="PS50026">
    <property type="entry name" value="EGF_3"/>
    <property type="match status" value="3"/>
</dbReference>
<feature type="compositionally biased region" description="Pro residues" evidence="4">
    <location>
        <begin position="76"/>
        <end position="86"/>
    </location>
</feature>
<protein>
    <submittedName>
        <fullName evidence="7">Uncharacterized protein</fullName>
    </submittedName>
</protein>
<dbReference type="InterPro" id="IPR013111">
    <property type="entry name" value="EGF_extracell"/>
</dbReference>
<feature type="region of interest" description="Disordered" evidence="4">
    <location>
        <begin position="58"/>
        <end position="87"/>
    </location>
</feature>
<feature type="disulfide bond" evidence="3">
    <location>
        <begin position="540"/>
        <end position="549"/>
    </location>
</feature>
<evidence type="ECO:0000313" key="8">
    <source>
        <dbReference type="Proteomes" id="UP001163046"/>
    </source>
</evidence>
<feature type="disulfide bond" evidence="3">
    <location>
        <begin position="575"/>
        <end position="584"/>
    </location>
</feature>
<evidence type="ECO:0000256" key="4">
    <source>
        <dbReference type="SAM" id="MobiDB-lite"/>
    </source>
</evidence>
<dbReference type="InterPro" id="IPR001846">
    <property type="entry name" value="VWF_type-D"/>
</dbReference>
<evidence type="ECO:0000256" key="1">
    <source>
        <dbReference type="ARBA" id="ARBA00022729"/>
    </source>
</evidence>
<evidence type="ECO:0000256" key="3">
    <source>
        <dbReference type="PROSITE-ProRule" id="PRU00076"/>
    </source>
</evidence>
<dbReference type="OrthoDB" id="5971112at2759"/>
<organism evidence="7 8">
    <name type="scientific">Desmophyllum pertusum</name>
    <dbReference type="NCBI Taxonomy" id="174260"/>
    <lineage>
        <taxon>Eukaryota</taxon>
        <taxon>Metazoa</taxon>
        <taxon>Cnidaria</taxon>
        <taxon>Anthozoa</taxon>
        <taxon>Hexacorallia</taxon>
        <taxon>Scleractinia</taxon>
        <taxon>Caryophylliina</taxon>
        <taxon>Caryophylliidae</taxon>
        <taxon>Desmophyllum</taxon>
    </lineage>
</organism>
<dbReference type="Gene3D" id="2.10.25.10">
    <property type="entry name" value="Laminin"/>
    <property type="match status" value="3"/>
</dbReference>
<feature type="non-terminal residue" evidence="7">
    <location>
        <position position="689"/>
    </location>
</feature>
<sequence>LAMDVCAYATTREPDDLDHHSLLAITPPPTTTERTTTKRTTTELTTVATTEMTTKMTTEVTTGTATTPGNTTSGTTPPPTTPPPCECPDGEKGIVDPDGNCHCPPDCLKGKKAVIVNNRYKCPDHPPCGEPPNCVVGRKGPGCSQPDVQPCSGRRELWTGTCCDRRPPWWNAGDPHLETLDGIKYDYYDIGEFWGCKSVFNDFGIQFRYFAYQRASLTGGVAIKAGPSVLSIMTVNTSDPKEFPKLRIDGMLVNLTAHVGQKAKLNNETVVMEIQTTSSSVSDPTGVALISLQYESGLTVTAYIRHSQAMGRQYLNLLFTPTVAFKGHTEGLCGVMDNDPSNDLKGPDGELYNDTVQFADSWRITAVHNNSGLRGSWSWNSSNFHSDDVMDLSYNDPNYVPMYSLDGIGDVIVAKATAACSSLGLTGTILTSCIYDVAVTNDTSMTAQENLQQDCPDQCSGKGKCVNSTCQCMTGWSGDSCQLGNCTDCSAKHGTCVKGFCKCEDGWEGVTCEQKATCYNVNNCTSPIHGICQRTDQCRCHDGYIGRDCSIIPTCSNVSYCSGRGICIDYDVCKCQKEWTGNDCTQFSCGSLDHCSGQGRCVALYKCDCDSGWAGASCAVPDCTGVNQCSGHGACVSSDACQCYPGFQGVTCGDVADCASLGNCSEHGVCMQEKQGANLTCSIASLCYF</sequence>
<feature type="compositionally biased region" description="Low complexity" evidence="4">
    <location>
        <begin position="58"/>
        <end position="75"/>
    </location>
</feature>
<feature type="region of interest" description="Disordered" evidence="4">
    <location>
        <begin position="19"/>
        <end position="40"/>
    </location>
</feature>
<dbReference type="InterPro" id="IPR050969">
    <property type="entry name" value="Dev_Signal_Modulators"/>
</dbReference>
<dbReference type="PANTHER" id="PTHR14949">
    <property type="entry name" value="EGF-LIKE-DOMAIN, MULTIPLE 7, 8"/>
    <property type="match status" value="1"/>
</dbReference>
<dbReference type="PROSITE" id="PS00022">
    <property type="entry name" value="EGF_1"/>
    <property type="match status" value="4"/>
</dbReference>
<name>A0A9X0CNZ3_9CNID</name>
<evidence type="ECO:0000313" key="7">
    <source>
        <dbReference type="EMBL" id="KAJ7370752.1"/>
    </source>
</evidence>
<proteinExistence type="predicted"/>
<comment type="caution">
    <text evidence="3">Lacks conserved residue(s) required for the propagation of feature annotation.</text>
</comment>
<dbReference type="PROSITE" id="PS01186">
    <property type="entry name" value="EGF_2"/>
    <property type="match status" value="3"/>
</dbReference>
<dbReference type="PANTHER" id="PTHR14949:SF56">
    <property type="entry name" value="EGF-LIKE-DOMAIN, MULTIPLE 7"/>
    <property type="match status" value="1"/>
</dbReference>
<dbReference type="AlphaFoldDB" id="A0A9X0CNZ3"/>
<reference evidence="7" key="1">
    <citation type="submission" date="2023-01" db="EMBL/GenBank/DDBJ databases">
        <title>Genome assembly of the deep-sea coral Lophelia pertusa.</title>
        <authorList>
            <person name="Herrera S."/>
            <person name="Cordes E."/>
        </authorList>
    </citation>
    <scope>NUCLEOTIDE SEQUENCE</scope>
    <source>
        <strain evidence="7">USNM1676648</strain>
        <tissue evidence="7">Polyp</tissue>
    </source>
</reference>
<gene>
    <name evidence="7" type="ORF">OS493_030182</name>
</gene>
<feature type="disulfide bond" evidence="3">
    <location>
        <begin position="643"/>
        <end position="652"/>
    </location>
</feature>
<keyword evidence="1" id="KW-0732">Signal</keyword>
<feature type="domain" description="EGF-like" evidence="5">
    <location>
        <begin position="619"/>
        <end position="653"/>
    </location>
</feature>
<keyword evidence="3" id="KW-0245">EGF-like domain</keyword>
<dbReference type="Proteomes" id="UP001163046">
    <property type="component" value="Unassembled WGS sequence"/>
</dbReference>
<evidence type="ECO:0000259" key="5">
    <source>
        <dbReference type="PROSITE" id="PS50026"/>
    </source>
</evidence>
<keyword evidence="2 3" id="KW-1015">Disulfide bond</keyword>
<dbReference type="EMBL" id="MU826857">
    <property type="protein sequence ID" value="KAJ7370752.1"/>
    <property type="molecule type" value="Genomic_DNA"/>
</dbReference>
<dbReference type="SMART" id="SM00181">
    <property type="entry name" value="EGF"/>
    <property type="match status" value="6"/>
</dbReference>
<comment type="caution">
    <text evidence="7">The sequence shown here is derived from an EMBL/GenBank/DDBJ whole genome shotgun (WGS) entry which is preliminary data.</text>
</comment>
<dbReference type="Pfam" id="PF00094">
    <property type="entry name" value="VWD"/>
    <property type="match status" value="1"/>
</dbReference>
<keyword evidence="8" id="KW-1185">Reference proteome</keyword>
<evidence type="ECO:0000259" key="6">
    <source>
        <dbReference type="PROSITE" id="PS51233"/>
    </source>
</evidence>
<feature type="domain" description="EGF-like" evidence="5">
    <location>
        <begin position="520"/>
        <end position="550"/>
    </location>
</feature>
<dbReference type="PROSITE" id="PS51233">
    <property type="entry name" value="VWFD"/>
    <property type="match status" value="1"/>
</dbReference>
<dbReference type="InterPro" id="IPR000742">
    <property type="entry name" value="EGF"/>
</dbReference>
<evidence type="ECO:0000256" key="2">
    <source>
        <dbReference type="ARBA" id="ARBA00023157"/>
    </source>
</evidence>
<feature type="compositionally biased region" description="Low complexity" evidence="4">
    <location>
        <begin position="31"/>
        <end position="40"/>
    </location>
</feature>
<accession>A0A9X0CNZ3</accession>
<feature type="domain" description="VWFD" evidence="6">
    <location>
        <begin position="167"/>
        <end position="370"/>
    </location>
</feature>
<dbReference type="Pfam" id="PF07974">
    <property type="entry name" value="EGF_2"/>
    <property type="match status" value="2"/>
</dbReference>